<dbReference type="InterPro" id="IPR023885">
    <property type="entry name" value="4Fe4S-binding_SPASM_dom"/>
</dbReference>
<dbReference type="Gene3D" id="3.20.20.70">
    <property type="entry name" value="Aldolase class I"/>
    <property type="match status" value="1"/>
</dbReference>
<dbReference type="InterPro" id="IPR023867">
    <property type="entry name" value="Sulphatase_maturase_rSAM"/>
</dbReference>
<dbReference type="InterPro" id="IPR007197">
    <property type="entry name" value="rSAM"/>
</dbReference>
<evidence type="ECO:0000256" key="2">
    <source>
        <dbReference type="ARBA" id="ARBA00022691"/>
    </source>
</evidence>
<dbReference type="NCBIfam" id="TIGR04085">
    <property type="entry name" value="rSAM_more_4Fe4S"/>
    <property type="match status" value="1"/>
</dbReference>
<comment type="cofactor">
    <cofactor evidence="1">
        <name>[4Fe-4S] cluster</name>
        <dbReference type="ChEBI" id="CHEBI:49883"/>
    </cofactor>
</comment>
<comment type="caution">
    <text evidence="8">The sequence shown here is derived from an EMBL/GenBank/DDBJ whole genome shotgun (WGS) entry which is preliminary data.</text>
</comment>
<evidence type="ECO:0000313" key="8">
    <source>
        <dbReference type="EMBL" id="PWN60429.1"/>
    </source>
</evidence>
<dbReference type="UniPathway" id="UPA00782"/>
<comment type="similarity">
    <text evidence="6">Belongs to the radical SAM superfamily. Anaerobic sulfatase-maturating enzyme family.</text>
</comment>
<name>A0A316WGZ5_9FLAO</name>
<keyword evidence="4" id="KW-0408">Iron</keyword>
<keyword evidence="3" id="KW-0479">Metal-binding</keyword>
<evidence type="ECO:0000313" key="9">
    <source>
        <dbReference type="Proteomes" id="UP000236413"/>
    </source>
</evidence>
<reference evidence="8 9" key="1">
    <citation type="submission" date="2018-04" db="EMBL/GenBank/DDBJ databases">
        <title>Chryseobacterium oncorhynchi 701B-08T from rainbow trout, and Chryseobacterium viscerum 687B-08T from diseased fish.</title>
        <authorList>
            <person name="Jeong J.-J."/>
            <person name="Lee Y.J."/>
            <person name="Pathiraja D."/>
            <person name="Park B."/>
            <person name="Choi I.-G."/>
            <person name="Kim K.D."/>
        </authorList>
    </citation>
    <scope>NUCLEOTIDE SEQUENCE [LARGE SCALE GENOMIC DNA]</scope>
    <source>
        <strain evidence="8 9">687B-08</strain>
    </source>
</reference>
<dbReference type="SFLD" id="SFLDS00029">
    <property type="entry name" value="Radical_SAM"/>
    <property type="match status" value="1"/>
</dbReference>
<dbReference type="InterPro" id="IPR013785">
    <property type="entry name" value="Aldolase_TIM"/>
</dbReference>
<gene>
    <name evidence="8" type="ORF">C1634_015920</name>
</gene>
<evidence type="ECO:0000259" key="7">
    <source>
        <dbReference type="PROSITE" id="PS51918"/>
    </source>
</evidence>
<dbReference type="GO" id="GO:0051536">
    <property type="term" value="F:iron-sulfur cluster binding"/>
    <property type="evidence" value="ECO:0007669"/>
    <property type="project" value="UniProtKB-KW"/>
</dbReference>
<dbReference type="PANTHER" id="PTHR43273">
    <property type="entry name" value="ANAEROBIC SULFATASE-MATURATING ENZYME HOMOLOG ASLB-RELATED"/>
    <property type="match status" value="1"/>
</dbReference>
<sequence>MKYKLSRYIHTIENEEILNDHIILFSTRSGTSIEVKKGLYEKICNLETTAIPEEIFINLIKNEFYVPEFEDELKEILSDNIMSVDHQDLKTLSYVIQPSGNCQLGCHYCGQLHTNKSMSKEVIDLTYDRIITKMESLSSDLEHLSITWYGGEPLTGLSAISNLSTRLISLCAEKNLKYSSRIITNALSLKYSLFEKLVNNYRVTEYQITVDGTQEFHDKRRYLKNGSNSFDIIIKNIKEIVNSELYQKEAAFNIRCNVDKENSYNVIDFIDYLDAEGILEHVSFYLAPIHDWGDNKATIKGVSKEEFAELEIEVYMKLLQSKAKFKTQIIPERVTKPCMVVSQTSEVFDAFGNISTCWEIPYTPKYDNSEFYAGNIVKDKDVDTKNTVMRNWFNEIPDNNSWCKSCKFLPLCGGACPKNWYDNIPACPSFKFNIDDRILLQRYINEQAVLA</sequence>
<dbReference type="GO" id="GO:0016491">
    <property type="term" value="F:oxidoreductase activity"/>
    <property type="evidence" value="ECO:0007669"/>
    <property type="project" value="InterPro"/>
</dbReference>
<keyword evidence="2" id="KW-0949">S-adenosyl-L-methionine</keyword>
<evidence type="ECO:0000256" key="6">
    <source>
        <dbReference type="ARBA" id="ARBA00023601"/>
    </source>
</evidence>
<feature type="domain" description="Radical SAM core" evidence="7">
    <location>
        <begin position="86"/>
        <end position="326"/>
    </location>
</feature>
<dbReference type="SFLD" id="SFLDG01067">
    <property type="entry name" value="SPASM/twitch_domain_containing"/>
    <property type="match status" value="1"/>
</dbReference>
<dbReference type="Proteomes" id="UP000236413">
    <property type="component" value="Unassembled WGS sequence"/>
</dbReference>
<protein>
    <submittedName>
        <fullName evidence="8">SPASM domain-containing protein</fullName>
    </submittedName>
</protein>
<evidence type="ECO:0000256" key="3">
    <source>
        <dbReference type="ARBA" id="ARBA00022723"/>
    </source>
</evidence>
<evidence type="ECO:0000256" key="1">
    <source>
        <dbReference type="ARBA" id="ARBA00001966"/>
    </source>
</evidence>
<evidence type="ECO:0000256" key="5">
    <source>
        <dbReference type="ARBA" id="ARBA00023014"/>
    </source>
</evidence>
<dbReference type="PROSITE" id="PS51918">
    <property type="entry name" value="RADICAL_SAM"/>
    <property type="match status" value="1"/>
</dbReference>
<dbReference type="SUPFAM" id="SSF102114">
    <property type="entry name" value="Radical SAM enzymes"/>
    <property type="match status" value="1"/>
</dbReference>
<dbReference type="GO" id="GO:0046872">
    <property type="term" value="F:metal ion binding"/>
    <property type="evidence" value="ECO:0007669"/>
    <property type="project" value="UniProtKB-KW"/>
</dbReference>
<dbReference type="Pfam" id="PF04055">
    <property type="entry name" value="Radical_SAM"/>
    <property type="match status" value="1"/>
</dbReference>
<dbReference type="RefSeq" id="WP_103231383.1">
    <property type="nucleotide sequence ID" value="NZ_PPEG02000006.1"/>
</dbReference>
<dbReference type="AlphaFoldDB" id="A0A316WGZ5"/>
<organism evidence="8 9">
    <name type="scientific">Chryseobacterium viscerum</name>
    <dbReference type="NCBI Taxonomy" id="1037377"/>
    <lineage>
        <taxon>Bacteria</taxon>
        <taxon>Pseudomonadati</taxon>
        <taxon>Bacteroidota</taxon>
        <taxon>Flavobacteriia</taxon>
        <taxon>Flavobacteriales</taxon>
        <taxon>Weeksellaceae</taxon>
        <taxon>Chryseobacterium group</taxon>
        <taxon>Chryseobacterium</taxon>
    </lineage>
</organism>
<evidence type="ECO:0000256" key="4">
    <source>
        <dbReference type="ARBA" id="ARBA00023004"/>
    </source>
</evidence>
<proteinExistence type="inferred from homology"/>
<keyword evidence="5" id="KW-0411">Iron-sulfur</keyword>
<dbReference type="EMBL" id="PPEG02000006">
    <property type="protein sequence ID" value="PWN60429.1"/>
    <property type="molecule type" value="Genomic_DNA"/>
</dbReference>
<accession>A0A316WGZ5</accession>
<dbReference type="InterPro" id="IPR058240">
    <property type="entry name" value="rSAM_sf"/>
</dbReference>
<dbReference type="PANTHER" id="PTHR43273:SF3">
    <property type="entry name" value="ANAEROBIC SULFATASE-MATURATING ENZYME HOMOLOG ASLB-RELATED"/>
    <property type="match status" value="1"/>
</dbReference>